<dbReference type="Gene3D" id="3.30.420.40">
    <property type="match status" value="2"/>
</dbReference>
<dbReference type="GO" id="GO:0005829">
    <property type="term" value="C:cytosol"/>
    <property type="evidence" value="ECO:0007669"/>
    <property type="project" value="TreeGrafter"/>
</dbReference>
<proteinExistence type="predicted"/>
<dbReference type="Proteomes" id="UP000312102">
    <property type="component" value="Chromosome"/>
</dbReference>
<accession>A0AAE6KPN7</accession>
<gene>
    <name evidence="2" type="primary">tsaB</name>
    <name evidence="2" type="ORF">FIT61_05485</name>
</gene>
<dbReference type="Pfam" id="PF00814">
    <property type="entry name" value="TsaD"/>
    <property type="match status" value="1"/>
</dbReference>
<dbReference type="PANTHER" id="PTHR11735:SF11">
    <property type="entry name" value="TRNA THREONYLCARBAMOYLADENOSINE BIOSYNTHESIS PROTEIN TSAB"/>
    <property type="match status" value="1"/>
</dbReference>
<dbReference type="NCBIfam" id="TIGR03725">
    <property type="entry name" value="T6A_YeaZ"/>
    <property type="match status" value="1"/>
</dbReference>
<dbReference type="KEGG" id="mrk:FIT61_05485"/>
<dbReference type="RefSeq" id="WP_139873783.1">
    <property type="nucleotide sequence ID" value="NZ_CP040985.1"/>
</dbReference>
<feature type="domain" description="Gcp-like" evidence="1">
    <location>
        <begin position="30"/>
        <end position="153"/>
    </location>
</feature>
<organism evidence="2 3">
    <name type="scientific">Candidatus Methylopumilus rimovensis</name>
    <dbReference type="NCBI Taxonomy" id="2588535"/>
    <lineage>
        <taxon>Bacteria</taxon>
        <taxon>Pseudomonadati</taxon>
        <taxon>Pseudomonadota</taxon>
        <taxon>Betaproteobacteria</taxon>
        <taxon>Nitrosomonadales</taxon>
        <taxon>Methylophilaceae</taxon>
        <taxon>Candidatus Methylopumilus</taxon>
    </lineage>
</organism>
<protein>
    <submittedName>
        <fullName evidence="2">tRNA (Adenosine(37)-N6)-threonylcarbamoyltransferase complex dimerization subunit type 1 TsaB</fullName>
    </submittedName>
</protein>
<dbReference type="CDD" id="cd24032">
    <property type="entry name" value="ASKHA_NBD_TsaB"/>
    <property type="match status" value="1"/>
</dbReference>
<evidence type="ECO:0000259" key="1">
    <source>
        <dbReference type="Pfam" id="PF00814"/>
    </source>
</evidence>
<dbReference type="InterPro" id="IPR000905">
    <property type="entry name" value="Gcp-like_dom"/>
</dbReference>
<dbReference type="InterPro" id="IPR022496">
    <property type="entry name" value="T6A_TsaB"/>
</dbReference>
<dbReference type="AlphaFoldDB" id="A0AAE6KPN7"/>
<reference evidence="2 3" key="1">
    <citation type="journal article" date="2019" name="ISME J.">
        <title>Evolution in action: habitat transition from sediment to the pelagial leads to genome streamlining in Methylophilaceae.</title>
        <authorList>
            <person name="Salcher M."/>
            <person name="Schaefle D."/>
            <person name="Kaspar M."/>
            <person name="Neuenschwander S.M."/>
            <person name="Ghai R."/>
        </authorList>
    </citation>
    <scope>NUCLEOTIDE SEQUENCE [LARGE SCALE GENOMIC DNA]</scope>
    <source>
        <strain evidence="2 3">MMS-RI-1</strain>
    </source>
</reference>
<dbReference type="SUPFAM" id="SSF53067">
    <property type="entry name" value="Actin-like ATPase domain"/>
    <property type="match status" value="2"/>
</dbReference>
<dbReference type="EMBL" id="CP040986">
    <property type="protein sequence ID" value="QDD13877.1"/>
    <property type="molecule type" value="Genomic_DNA"/>
</dbReference>
<evidence type="ECO:0000313" key="3">
    <source>
        <dbReference type="Proteomes" id="UP000312102"/>
    </source>
</evidence>
<dbReference type="PANTHER" id="PTHR11735">
    <property type="entry name" value="TRNA N6-ADENOSINE THREONYLCARBAMOYLTRANSFERASE"/>
    <property type="match status" value="1"/>
</dbReference>
<name>A0AAE6KPN7_9PROT</name>
<dbReference type="InterPro" id="IPR043129">
    <property type="entry name" value="ATPase_NBD"/>
</dbReference>
<keyword evidence="3" id="KW-1185">Reference proteome</keyword>
<evidence type="ECO:0000313" key="2">
    <source>
        <dbReference type="EMBL" id="QDD13877.1"/>
    </source>
</evidence>
<sequence>MKILSLDTSSEYMSLGLKIDEDFYSININAGQTHSEIVLPEIKKLLEGHQLTTKDLDAIAFGRGPGSFTGIRIACGIAYGLGYGASIPVIGVNNLLALAESSGKNKVISAIDARMGEIYLSAYTKESKIFSKPIIEGVYKPDELPQLKESGWTLIGNAIETYKKEMKDHFDQQINDLVDGPYEVVESISRLAIPFIKNKVFELIHAEPVYLRNKVAFTTEERKALNAIY</sequence>
<dbReference type="GO" id="GO:0002949">
    <property type="term" value="P:tRNA threonylcarbamoyladenosine modification"/>
    <property type="evidence" value="ECO:0007669"/>
    <property type="project" value="InterPro"/>
</dbReference>